<dbReference type="InterPro" id="IPR010031">
    <property type="entry name" value="FAD_lactone_oxidase-like"/>
</dbReference>
<dbReference type="Gene3D" id="3.30.43.10">
    <property type="entry name" value="Uridine Diphospho-n-acetylenolpyruvylglucosamine Reductase, domain 2"/>
    <property type="match status" value="1"/>
</dbReference>
<dbReference type="Pfam" id="PF04030">
    <property type="entry name" value="ALO"/>
    <property type="match status" value="1"/>
</dbReference>
<accession>A0A8H7EUL4</accession>
<evidence type="ECO:0000256" key="3">
    <source>
        <dbReference type="ARBA" id="ARBA00005083"/>
    </source>
</evidence>
<evidence type="ECO:0000256" key="2">
    <source>
        <dbReference type="ARBA" id="ARBA00004370"/>
    </source>
</evidence>
<proteinExistence type="inferred from homology"/>
<keyword evidence="9" id="KW-0472">Membrane</keyword>
<dbReference type="GO" id="GO:0031966">
    <property type="term" value="C:mitochondrial membrane"/>
    <property type="evidence" value="ECO:0007669"/>
    <property type="project" value="UniProtKB-SubCell"/>
</dbReference>
<keyword evidence="11" id="KW-0496">Mitochondrion</keyword>
<comment type="caution">
    <text evidence="13">The sequence shown here is derived from an EMBL/GenBank/DDBJ whole genome shotgun (WGS) entry which is preliminary data.</text>
</comment>
<dbReference type="Gene3D" id="3.30.70.2520">
    <property type="match status" value="1"/>
</dbReference>
<dbReference type="AlphaFoldDB" id="A0A8H7EUL4"/>
<keyword evidence="8 11" id="KW-0560">Oxidoreductase</keyword>
<keyword evidence="7 11" id="KW-0274">FAD</keyword>
<comment type="catalytic activity">
    <reaction evidence="11">
        <text>D-arabinono-1,4-lactone + O2 = dehydro-D-arabinono-1,4-lactone + H2O2 + H(+)</text>
        <dbReference type="Rhea" id="RHEA:23756"/>
        <dbReference type="ChEBI" id="CHEBI:15378"/>
        <dbReference type="ChEBI" id="CHEBI:15379"/>
        <dbReference type="ChEBI" id="CHEBI:16240"/>
        <dbReference type="ChEBI" id="CHEBI:16292"/>
        <dbReference type="ChEBI" id="CHEBI:58277"/>
        <dbReference type="EC" id="1.1.3.37"/>
    </reaction>
</comment>
<protein>
    <recommendedName>
        <fullName evidence="5 11">D-arabinono-1,4-lactone oxidase</fullName>
        <shortName evidence="11">ALO</shortName>
        <ecNumber evidence="5 11">1.1.3.37</ecNumber>
    </recommendedName>
    <alternativeName>
        <fullName evidence="10 11">L-galactono-gamma-lactone oxidase</fullName>
    </alternativeName>
</protein>
<evidence type="ECO:0000256" key="5">
    <source>
        <dbReference type="ARBA" id="ARBA00013136"/>
    </source>
</evidence>
<evidence type="ECO:0000313" key="13">
    <source>
        <dbReference type="EMBL" id="KAF7759789.1"/>
    </source>
</evidence>
<organism evidence="13 14">
    <name type="scientific">Agaricus bisporus var. burnettii</name>
    <dbReference type="NCBI Taxonomy" id="192524"/>
    <lineage>
        <taxon>Eukaryota</taxon>
        <taxon>Fungi</taxon>
        <taxon>Dikarya</taxon>
        <taxon>Basidiomycota</taxon>
        <taxon>Agaricomycotina</taxon>
        <taxon>Agaricomycetes</taxon>
        <taxon>Agaricomycetidae</taxon>
        <taxon>Agaricales</taxon>
        <taxon>Agaricineae</taxon>
        <taxon>Agaricaceae</taxon>
        <taxon>Agaricus</taxon>
    </lineage>
</organism>
<dbReference type="InterPro" id="IPR036318">
    <property type="entry name" value="FAD-bd_PCMH-like_sf"/>
</dbReference>
<dbReference type="PANTHER" id="PTHR43762:SF1">
    <property type="entry name" value="D-ARABINONO-1,4-LACTONE OXIDASE"/>
    <property type="match status" value="1"/>
</dbReference>
<dbReference type="GO" id="GO:0071949">
    <property type="term" value="F:FAD binding"/>
    <property type="evidence" value="ECO:0007669"/>
    <property type="project" value="UniProtKB-UniRule"/>
</dbReference>
<dbReference type="EMBL" id="JABXXO010000016">
    <property type="protein sequence ID" value="KAF7759789.1"/>
    <property type="molecule type" value="Genomic_DNA"/>
</dbReference>
<comment type="subcellular location">
    <subcellularLocation>
        <location evidence="2">Membrane</location>
    </subcellularLocation>
    <subcellularLocation>
        <location evidence="11">Mitochondrion membrane</location>
    </subcellularLocation>
</comment>
<comment type="similarity">
    <text evidence="4 11">Belongs to the oxygen-dependent FAD-linked oxidoreductase family.</text>
</comment>
<dbReference type="InterPro" id="IPR016167">
    <property type="entry name" value="FAD-bd_PCMH_sub1"/>
</dbReference>
<dbReference type="PIRSF" id="PIRSF000136">
    <property type="entry name" value="LGO_GLO"/>
    <property type="match status" value="1"/>
</dbReference>
<evidence type="ECO:0000256" key="11">
    <source>
        <dbReference type="RuleBase" id="RU367158"/>
    </source>
</evidence>
<dbReference type="EC" id="1.1.3.37" evidence="5 11"/>
<dbReference type="InterPro" id="IPR016171">
    <property type="entry name" value="Vanillyl_alc_oxidase_C-sub2"/>
</dbReference>
<dbReference type="Gene3D" id="3.30.465.10">
    <property type="match status" value="1"/>
</dbReference>
<comment type="pathway">
    <text evidence="3 11">Cofactor biosynthesis; D-erythroascorbate biosynthesis; dehydro-D-arabinono-1,4-lactone from D-arabinose: step 2/2.</text>
</comment>
<evidence type="ECO:0000256" key="10">
    <source>
        <dbReference type="ARBA" id="ARBA00033418"/>
    </source>
</evidence>
<dbReference type="InterPro" id="IPR006094">
    <property type="entry name" value="Oxid_FAD_bind_N"/>
</dbReference>
<comment type="cofactor">
    <cofactor evidence="1 11">
        <name>FAD</name>
        <dbReference type="ChEBI" id="CHEBI:57692"/>
    </cofactor>
</comment>
<dbReference type="GO" id="GO:0003885">
    <property type="term" value="F:D-arabinono-1,4-lactone oxidase activity"/>
    <property type="evidence" value="ECO:0007669"/>
    <property type="project" value="UniProtKB-UniRule"/>
</dbReference>
<dbReference type="NCBIfam" id="TIGR01678">
    <property type="entry name" value="FAD_lactone_ox"/>
    <property type="match status" value="1"/>
</dbReference>
<evidence type="ECO:0000313" key="14">
    <source>
        <dbReference type="Proteomes" id="UP000629468"/>
    </source>
</evidence>
<reference evidence="13 14" key="1">
    <citation type="journal article" name="Sci. Rep.">
        <title>Telomere-to-telomere assembled and centromere annotated genomes of the two main subspecies of the button mushroom Agaricus bisporus reveal especially polymorphic chromosome ends.</title>
        <authorList>
            <person name="Sonnenberg A.S.M."/>
            <person name="Sedaghat-Telgerd N."/>
            <person name="Lavrijssen B."/>
            <person name="Ohm R.A."/>
            <person name="Hendrickx P.M."/>
            <person name="Scholtmeijer K."/>
            <person name="Baars J.J.P."/>
            <person name="van Peer A."/>
        </authorList>
    </citation>
    <scope>NUCLEOTIDE SEQUENCE [LARGE SCALE GENOMIC DNA]</scope>
    <source>
        <strain evidence="13 14">H119_p4</strain>
    </source>
</reference>
<evidence type="ECO:0000256" key="6">
    <source>
        <dbReference type="ARBA" id="ARBA00022630"/>
    </source>
</evidence>
<dbReference type="Gene3D" id="1.10.45.10">
    <property type="entry name" value="Vanillyl-alcohol Oxidase, Chain A, domain 4"/>
    <property type="match status" value="1"/>
</dbReference>
<dbReference type="PROSITE" id="PS51387">
    <property type="entry name" value="FAD_PCMH"/>
    <property type="match status" value="1"/>
</dbReference>
<gene>
    <name evidence="13" type="ORF">Agabi119p4_11484</name>
</gene>
<dbReference type="Pfam" id="PF01565">
    <property type="entry name" value="FAD_binding_4"/>
    <property type="match status" value="1"/>
</dbReference>
<evidence type="ECO:0000256" key="4">
    <source>
        <dbReference type="ARBA" id="ARBA00005466"/>
    </source>
</evidence>
<dbReference type="InterPro" id="IPR030654">
    <property type="entry name" value="Sugar_lactone_oxidase"/>
</dbReference>
<dbReference type="SUPFAM" id="SSF56176">
    <property type="entry name" value="FAD-binding/transporter-associated domain-like"/>
    <property type="match status" value="1"/>
</dbReference>
<evidence type="ECO:0000256" key="9">
    <source>
        <dbReference type="ARBA" id="ARBA00023136"/>
    </source>
</evidence>
<dbReference type="Proteomes" id="UP000629468">
    <property type="component" value="Unassembled WGS sequence"/>
</dbReference>
<evidence type="ECO:0000256" key="7">
    <source>
        <dbReference type="ARBA" id="ARBA00022827"/>
    </source>
</evidence>
<name>A0A8H7EUL4_AGABI</name>
<evidence type="ECO:0000259" key="12">
    <source>
        <dbReference type="PROSITE" id="PS51387"/>
    </source>
</evidence>
<dbReference type="InterPro" id="IPR016169">
    <property type="entry name" value="FAD-bd_PCMH_sub2"/>
</dbReference>
<dbReference type="PANTHER" id="PTHR43762">
    <property type="entry name" value="L-GULONOLACTONE OXIDASE"/>
    <property type="match status" value="1"/>
</dbReference>
<dbReference type="UniPathway" id="UPA00771">
    <property type="reaction ID" value="UER00766"/>
</dbReference>
<dbReference type="InterPro" id="IPR007173">
    <property type="entry name" value="ALO_C"/>
</dbReference>
<dbReference type="InterPro" id="IPR016166">
    <property type="entry name" value="FAD-bd_PCMH"/>
</dbReference>
<evidence type="ECO:0000256" key="8">
    <source>
        <dbReference type="ARBA" id="ARBA00023002"/>
    </source>
</evidence>
<sequence length="495" mass="56637">MKLEDIPLHSLYQLLHPITLPAASTRFNNWARTFFCTPSAIFEPESEAQCQLILELARREGRTVRAIGVGHSPSDLACTTGYMVRLTKMNRVIQVDHEKRCALVEAGITLYDLHAELDKYNMAMVNIGSISDQTLGGIITTATHGSGVNYGVISTNVRALKILLANGQTVVCSSTQESDLFTATLCGLGATGLVLEILLEVEPAFRLREVQEPMMFDDMVRNLDSLTRSSQHTRFWWFPVVDKVVCSTADRTYDPPQPAGSWFWNTICGYHFIQILLFLGRYFLFLNSWTQHLAFWLLSEKKVGVDDGHRIFNVDCRYPQFTTEWAIPASEATTCLQELRSWLQQEFSDRKGLRPHFPLEIRFSAADNIWLSPSSGHMTCWIGIVQYKPYGLNVPYRDLFGKFEAILARHQGRPHWAKAHMLRPDDLRRLYPRFDDFRRVLNRVDPDGTFRNEYIQRHIFGQPIDSRGDKLVIIHTIRWFEASGYGIGQAIGYHN</sequence>
<feature type="domain" description="FAD-binding PCMH-type" evidence="12">
    <location>
        <begin position="34"/>
        <end position="204"/>
    </location>
</feature>
<evidence type="ECO:0000256" key="1">
    <source>
        <dbReference type="ARBA" id="ARBA00001974"/>
    </source>
</evidence>
<keyword evidence="6 11" id="KW-0285">Flavoprotein</keyword>